<feature type="domain" description="PpiC" evidence="13">
    <location>
        <begin position="347"/>
        <end position="444"/>
    </location>
</feature>
<keyword evidence="6 12" id="KW-0472">Membrane</keyword>
<reference evidence="14 15" key="1">
    <citation type="submission" date="2018-04" db="EMBL/GenBank/DDBJ databases">
        <title>Pedobacter chongqingensis sp. nov., isolated from a rottenly hemp rope.</title>
        <authorList>
            <person name="Cai Y."/>
        </authorList>
    </citation>
    <scope>NUCLEOTIDE SEQUENCE [LARGE SCALE GENOMIC DNA]</scope>
    <source>
        <strain evidence="14 15">FJ4-8</strain>
    </source>
</reference>
<feature type="transmembrane region" description="Helical" evidence="12">
    <location>
        <begin position="12"/>
        <end position="32"/>
    </location>
</feature>
<dbReference type="SUPFAM" id="SSF109998">
    <property type="entry name" value="Triger factor/SurA peptide-binding domain-like"/>
    <property type="match status" value="1"/>
</dbReference>
<keyword evidence="5 12" id="KW-1133">Transmembrane helix</keyword>
<evidence type="ECO:0000256" key="1">
    <source>
        <dbReference type="ARBA" id="ARBA00004382"/>
    </source>
</evidence>
<dbReference type="PROSITE" id="PS50198">
    <property type="entry name" value="PPIC_PPIASE_2"/>
    <property type="match status" value="1"/>
</dbReference>
<accession>A0A2U2PLP8</accession>
<evidence type="ECO:0000256" key="5">
    <source>
        <dbReference type="ARBA" id="ARBA00022989"/>
    </source>
</evidence>
<dbReference type="EMBL" id="QEAS01000001">
    <property type="protein sequence ID" value="PWG82321.1"/>
    <property type="molecule type" value="Genomic_DNA"/>
</dbReference>
<evidence type="ECO:0000256" key="2">
    <source>
        <dbReference type="ARBA" id="ARBA00022475"/>
    </source>
</evidence>
<dbReference type="Pfam" id="PF13623">
    <property type="entry name" value="SurA_N_2"/>
    <property type="match status" value="1"/>
</dbReference>
<evidence type="ECO:0000256" key="12">
    <source>
        <dbReference type="SAM" id="Phobius"/>
    </source>
</evidence>
<comment type="similarity">
    <text evidence="8">Belongs to the PpiD chaperone family.</text>
</comment>
<dbReference type="GO" id="GO:0003755">
    <property type="term" value="F:peptidyl-prolyl cis-trans isomerase activity"/>
    <property type="evidence" value="ECO:0007669"/>
    <property type="project" value="UniProtKB-KW"/>
</dbReference>
<evidence type="ECO:0000256" key="3">
    <source>
        <dbReference type="ARBA" id="ARBA00022519"/>
    </source>
</evidence>
<dbReference type="SUPFAM" id="SSF54534">
    <property type="entry name" value="FKBP-like"/>
    <property type="match status" value="1"/>
</dbReference>
<sequence>MGIMSFLRNRAGVILVGAIGLAIVAFLLGDAIKIGSPFMRGNQTDVGEVAGEKINIDDFRQKVEQNEAQFKQQMGQGALNPQMASYVVENTWNQEVMTVLLNKEVKRIGIEVGENELADMITGKNPDPQVVQAFADPQTGQINRSQLSAFISNMKSQDPGSAMGQQWGNFLLSIKRGRLFQKYNGLVKNSIYVTSLEAREDYSQRNKLANFNYVNLEYASIPDNKVQLTDGDYQEYYNKNKKRFVNREESRTFEYVIFDASPSKADSADARNLINKLAADFRTTTNDSLFVSVNSDTKAPVAYVRKGQLDPALDSSVFKASTGTVIGPVFSNGAFKVAKVVDVRMSPDSVKASHILINPATVGGVDKAKNIADSLLAILQKGGNFAEQAAKFGSDGTKDKGGELGTFARGAMVPAFEEAVFNGKPGELKVITTQFGVHVIRIDKQVGSSRVAKVAIVDKAVASSSQTQQAAYGKASAFLSNVKDAESFNEQIQKSKLRKLVAENITPSQSMVSGIENPREIVRWAFEADRGDVSDKVFESENTYVVACLTDVREKGILPVEKVKKDIEPMVRNLVKARMLSEKMQKALSGASTINQVASKLGRPVQPVQNVVFANPIIPGIAQENKVVGTVFGLEPKKLSKVIEGEQGVYVVQVNGFTNPAPLTNTFSQKQQMYQTVGQRAQGQVMEVLREKADIKDYRLKFF</sequence>
<proteinExistence type="inferred from homology"/>
<evidence type="ECO:0000256" key="10">
    <source>
        <dbReference type="ARBA" id="ARBA00042775"/>
    </source>
</evidence>
<dbReference type="Pfam" id="PF13616">
    <property type="entry name" value="Rotamase_3"/>
    <property type="match status" value="1"/>
</dbReference>
<evidence type="ECO:0000256" key="4">
    <source>
        <dbReference type="ARBA" id="ARBA00022692"/>
    </source>
</evidence>
<evidence type="ECO:0000256" key="9">
    <source>
        <dbReference type="ARBA" id="ARBA00040743"/>
    </source>
</evidence>
<dbReference type="OrthoDB" id="9812372at2"/>
<comment type="subcellular location">
    <subcellularLocation>
        <location evidence="1">Cell inner membrane</location>
        <topology evidence="1">Single-pass type II membrane protein</topology>
        <orientation evidence="1">Periplasmic side</orientation>
    </subcellularLocation>
</comment>
<evidence type="ECO:0000256" key="11">
    <source>
        <dbReference type="PROSITE-ProRule" id="PRU00278"/>
    </source>
</evidence>
<evidence type="ECO:0000313" key="15">
    <source>
        <dbReference type="Proteomes" id="UP000245647"/>
    </source>
</evidence>
<evidence type="ECO:0000313" key="14">
    <source>
        <dbReference type="EMBL" id="PWG82321.1"/>
    </source>
</evidence>
<dbReference type="AlphaFoldDB" id="A0A2U2PLP8"/>
<dbReference type="Proteomes" id="UP000245647">
    <property type="component" value="Unassembled WGS sequence"/>
</dbReference>
<keyword evidence="3" id="KW-0997">Cell inner membrane</keyword>
<dbReference type="InterPro" id="IPR000297">
    <property type="entry name" value="PPIase_PpiC"/>
</dbReference>
<evidence type="ECO:0000256" key="8">
    <source>
        <dbReference type="ARBA" id="ARBA00038408"/>
    </source>
</evidence>
<keyword evidence="4 12" id="KW-0812">Transmembrane</keyword>
<dbReference type="PANTHER" id="PTHR47529">
    <property type="entry name" value="PEPTIDYL-PROLYL CIS-TRANS ISOMERASE D"/>
    <property type="match status" value="1"/>
</dbReference>
<dbReference type="GO" id="GO:0005886">
    <property type="term" value="C:plasma membrane"/>
    <property type="evidence" value="ECO:0007669"/>
    <property type="project" value="UniProtKB-SubCell"/>
</dbReference>
<keyword evidence="11" id="KW-0697">Rotamase</keyword>
<evidence type="ECO:0000256" key="6">
    <source>
        <dbReference type="ARBA" id="ARBA00023136"/>
    </source>
</evidence>
<evidence type="ECO:0000256" key="7">
    <source>
        <dbReference type="ARBA" id="ARBA00023186"/>
    </source>
</evidence>
<comment type="caution">
    <text evidence="14">The sequence shown here is derived from an EMBL/GenBank/DDBJ whole genome shotgun (WGS) entry which is preliminary data.</text>
</comment>
<dbReference type="InterPro" id="IPR052029">
    <property type="entry name" value="PpiD_chaperone"/>
</dbReference>
<evidence type="ECO:0000259" key="13">
    <source>
        <dbReference type="PROSITE" id="PS50198"/>
    </source>
</evidence>
<organism evidence="14 15">
    <name type="scientific">Pararcticibacter amylolyticus</name>
    <dbReference type="NCBI Taxonomy" id="2173175"/>
    <lineage>
        <taxon>Bacteria</taxon>
        <taxon>Pseudomonadati</taxon>
        <taxon>Bacteroidota</taxon>
        <taxon>Sphingobacteriia</taxon>
        <taxon>Sphingobacteriales</taxon>
        <taxon>Sphingobacteriaceae</taxon>
        <taxon>Pararcticibacter</taxon>
    </lineage>
</organism>
<dbReference type="InterPro" id="IPR046357">
    <property type="entry name" value="PPIase_dom_sf"/>
</dbReference>
<dbReference type="Gene3D" id="3.10.50.40">
    <property type="match status" value="2"/>
</dbReference>
<keyword evidence="11 14" id="KW-0413">Isomerase</keyword>
<keyword evidence="15" id="KW-1185">Reference proteome</keyword>
<gene>
    <name evidence="14" type="ORF">DDR33_00150</name>
</gene>
<keyword evidence="7" id="KW-0143">Chaperone</keyword>
<protein>
    <recommendedName>
        <fullName evidence="9">Periplasmic chaperone PpiD</fullName>
    </recommendedName>
    <alternativeName>
        <fullName evidence="10">Periplasmic folding chaperone</fullName>
    </alternativeName>
</protein>
<keyword evidence="2" id="KW-1003">Cell membrane</keyword>
<name>A0A2U2PLP8_9SPHI</name>
<dbReference type="PANTHER" id="PTHR47529:SF1">
    <property type="entry name" value="PERIPLASMIC CHAPERONE PPID"/>
    <property type="match status" value="1"/>
</dbReference>
<dbReference type="InterPro" id="IPR027304">
    <property type="entry name" value="Trigger_fact/SurA_dom_sf"/>
</dbReference>